<comment type="similarity">
    <text evidence="8">Belongs to the tRNA nucleotidyltransferase/poly(A) polymerase family.</text>
</comment>
<feature type="region of interest" description="Disordered" evidence="9">
    <location>
        <begin position="354"/>
        <end position="419"/>
    </location>
</feature>
<organism evidence="12 13">
    <name type="scientific">Acetobacter nitrogenifigens DSM 23921 = NBRC 105050</name>
    <dbReference type="NCBI Taxonomy" id="1120919"/>
    <lineage>
        <taxon>Bacteria</taxon>
        <taxon>Pseudomonadati</taxon>
        <taxon>Pseudomonadota</taxon>
        <taxon>Alphaproteobacteria</taxon>
        <taxon>Acetobacterales</taxon>
        <taxon>Acetobacteraceae</taxon>
        <taxon>Acetobacter</taxon>
    </lineage>
</organism>
<keyword evidence="6" id="KW-0547">Nucleotide-binding</keyword>
<keyword evidence="13" id="KW-1185">Reference proteome</keyword>
<dbReference type="SUPFAM" id="SSF81891">
    <property type="entry name" value="Poly A polymerase C-terminal region-like"/>
    <property type="match status" value="2"/>
</dbReference>
<keyword evidence="7" id="KW-0460">Magnesium</keyword>
<comment type="cofactor">
    <cofactor evidence="1">
        <name>Mg(2+)</name>
        <dbReference type="ChEBI" id="CHEBI:18420"/>
    </cofactor>
</comment>
<dbReference type="GO" id="GO:0000166">
    <property type="term" value="F:nucleotide binding"/>
    <property type="evidence" value="ECO:0007669"/>
    <property type="project" value="UniProtKB-KW"/>
</dbReference>
<comment type="caution">
    <text evidence="12">The sequence shown here is derived from an EMBL/GenBank/DDBJ whole genome shotgun (WGS) entry which is preliminary data.</text>
</comment>
<dbReference type="STRING" id="1120919.GCA_000429165_02319"/>
<dbReference type="Pfam" id="PF12627">
    <property type="entry name" value="PolyA_pol_RNAbd"/>
    <property type="match status" value="1"/>
</dbReference>
<evidence type="ECO:0000256" key="2">
    <source>
        <dbReference type="ARBA" id="ARBA00022679"/>
    </source>
</evidence>
<evidence type="ECO:0000256" key="3">
    <source>
        <dbReference type="ARBA" id="ARBA00022694"/>
    </source>
</evidence>
<gene>
    <name evidence="12" type="ORF">ANI02nite_17460</name>
</gene>
<sequence length="492" mass="53042">MMSLPSNPGQLALERLPAYTELRRLWAVLPRARLVGGAVRDLALGVDAADVDLATPEPPDVVMNILADAGIRTVPTGLSHGTVTAVLNGRGLEITTLRRDEETDGRHAVVSWTTDWREDAARRDFTINALSCDSDGVVHDYFGGLTDLAAGRVRFVGDPGERIHEDALRVLRFFRFQGRFGVGQADPEALFAIRAMAGRVRRLSVERVWSEFRRILRGPRADDMVMLMAETGVLQDVLPELLARGGVAEVQAAAERLARLVDSGAPREEYVGLAALLWAPPSEGAAADGELAESSASRLRLSRADQERVRAILQAPPMTPSQSDAELRRAAADTSVAVLVDRAWLDQALTAEPLRRGDASEGSSSRDCQPKAKDGLLDVSPDDAALPGDAVLRGEWSTGAPSKIRAQSGERETTGGPDANAWTTLRGRLSRLRAPEFPLAGRDIVALGVAPGAEVGRILAETGQWWRMGGCLADRGECLAWASRLIERARTP</sequence>
<accession>A0A511XAB8</accession>
<keyword evidence="2 8" id="KW-0808">Transferase</keyword>
<dbReference type="PANTHER" id="PTHR46173:SF1">
    <property type="entry name" value="CCA TRNA NUCLEOTIDYLTRANSFERASE 1, MITOCHONDRIAL"/>
    <property type="match status" value="1"/>
</dbReference>
<dbReference type="InterPro" id="IPR043519">
    <property type="entry name" value="NT_sf"/>
</dbReference>
<keyword evidence="8" id="KW-0694">RNA-binding</keyword>
<dbReference type="EMBL" id="BJYF01000008">
    <property type="protein sequence ID" value="GEN59862.1"/>
    <property type="molecule type" value="Genomic_DNA"/>
</dbReference>
<evidence type="ECO:0000256" key="8">
    <source>
        <dbReference type="RuleBase" id="RU003953"/>
    </source>
</evidence>
<dbReference type="SUPFAM" id="SSF81301">
    <property type="entry name" value="Nucleotidyltransferase"/>
    <property type="match status" value="1"/>
</dbReference>
<protein>
    <submittedName>
        <fullName evidence="12">Polynucleotide adenylyltransferase</fullName>
    </submittedName>
</protein>
<dbReference type="PANTHER" id="PTHR46173">
    <property type="entry name" value="CCA TRNA NUCLEOTIDYLTRANSFERASE 1, MITOCHONDRIAL"/>
    <property type="match status" value="1"/>
</dbReference>
<evidence type="ECO:0000313" key="13">
    <source>
        <dbReference type="Proteomes" id="UP000321635"/>
    </source>
</evidence>
<dbReference type="AlphaFoldDB" id="A0A511XAB8"/>
<evidence type="ECO:0000259" key="11">
    <source>
        <dbReference type="Pfam" id="PF12627"/>
    </source>
</evidence>
<dbReference type="GO" id="GO:0016779">
    <property type="term" value="F:nucleotidyltransferase activity"/>
    <property type="evidence" value="ECO:0007669"/>
    <property type="project" value="UniProtKB-KW"/>
</dbReference>
<evidence type="ECO:0000256" key="5">
    <source>
        <dbReference type="ARBA" id="ARBA00022723"/>
    </source>
</evidence>
<name>A0A511XAB8_9PROT</name>
<keyword evidence="5" id="KW-0479">Metal-binding</keyword>
<dbReference type="GO" id="GO:0046872">
    <property type="term" value="F:metal ion binding"/>
    <property type="evidence" value="ECO:0007669"/>
    <property type="project" value="UniProtKB-KW"/>
</dbReference>
<dbReference type="Pfam" id="PF01743">
    <property type="entry name" value="PolyA_pol"/>
    <property type="match status" value="1"/>
</dbReference>
<keyword evidence="4 12" id="KW-0548">Nucleotidyltransferase</keyword>
<dbReference type="InterPro" id="IPR002646">
    <property type="entry name" value="PolA_pol_head_dom"/>
</dbReference>
<reference evidence="12 13" key="1">
    <citation type="submission" date="2019-07" db="EMBL/GenBank/DDBJ databases">
        <title>Whole genome shotgun sequence of Acetobacter nitrogenifigens NBRC 105050.</title>
        <authorList>
            <person name="Hosoyama A."/>
            <person name="Uohara A."/>
            <person name="Ohji S."/>
            <person name="Ichikawa N."/>
        </authorList>
    </citation>
    <scope>NUCLEOTIDE SEQUENCE [LARGE SCALE GENOMIC DNA]</scope>
    <source>
        <strain evidence="12 13">NBRC 105050</strain>
    </source>
</reference>
<proteinExistence type="inferred from homology"/>
<evidence type="ECO:0000259" key="10">
    <source>
        <dbReference type="Pfam" id="PF01743"/>
    </source>
</evidence>
<dbReference type="CDD" id="cd05398">
    <property type="entry name" value="NT_ClassII-CCAase"/>
    <property type="match status" value="1"/>
</dbReference>
<evidence type="ECO:0000256" key="1">
    <source>
        <dbReference type="ARBA" id="ARBA00001946"/>
    </source>
</evidence>
<dbReference type="InterPro" id="IPR032828">
    <property type="entry name" value="PolyA_RNA-bd"/>
</dbReference>
<evidence type="ECO:0000313" key="12">
    <source>
        <dbReference type="EMBL" id="GEN59862.1"/>
    </source>
</evidence>
<dbReference type="Gene3D" id="3.30.460.10">
    <property type="entry name" value="Beta Polymerase, domain 2"/>
    <property type="match status" value="1"/>
</dbReference>
<dbReference type="GO" id="GO:0000049">
    <property type="term" value="F:tRNA binding"/>
    <property type="evidence" value="ECO:0007669"/>
    <property type="project" value="TreeGrafter"/>
</dbReference>
<evidence type="ECO:0000256" key="4">
    <source>
        <dbReference type="ARBA" id="ARBA00022695"/>
    </source>
</evidence>
<dbReference type="GO" id="GO:0008033">
    <property type="term" value="P:tRNA processing"/>
    <property type="evidence" value="ECO:0007669"/>
    <property type="project" value="UniProtKB-KW"/>
</dbReference>
<dbReference type="Proteomes" id="UP000321635">
    <property type="component" value="Unassembled WGS sequence"/>
</dbReference>
<evidence type="ECO:0000256" key="9">
    <source>
        <dbReference type="SAM" id="MobiDB-lite"/>
    </source>
</evidence>
<feature type="domain" description="Poly A polymerase head" evidence="10">
    <location>
        <begin position="32"/>
        <end position="154"/>
    </location>
</feature>
<evidence type="ECO:0000256" key="7">
    <source>
        <dbReference type="ARBA" id="ARBA00022842"/>
    </source>
</evidence>
<feature type="domain" description="tRNA nucleotidyltransferase/poly(A) polymerase RNA and SrmB- binding" evidence="11">
    <location>
        <begin position="186"/>
        <end position="241"/>
    </location>
</feature>
<dbReference type="Gene3D" id="1.10.3090.10">
    <property type="entry name" value="cca-adding enzyme, domain 2"/>
    <property type="match status" value="1"/>
</dbReference>
<evidence type="ECO:0000256" key="6">
    <source>
        <dbReference type="ARBA" id="ARBA00022741"/>
    </source>
</evidence>
<dbReference type="InterPro" id="IPR050264">
    <property type="entry name" value="Bact_CCA-adding_enz_type3_sf"/>
</dbReference>
<keyword evidence="3" id="KW-0819">tRNA processing</keyword>